<keyword evidence="3" id="KW-1185">Reference proteome</keyword>
<dbReference type="EMBL" id="JAUSRF010000006">
    <property type="protein sequence ID" value="MDP9837569.1"/>
    <property type="molecule type" value="Genomic_DNA"/>
</dbReference>
<evidence type="ECO:0000313" key="3">
    <source>
        <dbReference type="Proteomes" id="UP001241472"/>
    </source>
</evidence>
<evidence type="ECO:0000256" key="1">
    <source>
        <dbReference type="SAM" id="MobiDB-lite"/>
    </source>
</evidence>
<gene>
    <name evidence="2" type="ORF">J2T09_002321</name>
</gene>
<accession>A0ABT9PSY7</accession>
<reference evidence="2 3" key="1">
    <citation type="submission" date="2023-07" db="EMBL/GenBank/DDBJ databases">
        <title>Sorghum-associated microbial communities from plants grown in Nebraska, USA.</title>
        <authorList>
            <person name="Schachtman D."/>
        </authorList>
    </citation>
    <scope>NUCLEOTIDE SEQUENCE [LARGE SCALE GENOMIC DNA]</scope>
    <source>
        <strain evidence="2 3">DS1307</strain>
    </source>
</reference>
<feature type="compositionally biased region" description="Low complexity" evidence="1">
    <location>
        <begin position="139"/>
        <end position="153"/>
    </location>
</feature>
<dbReference type="Proteomes" id="UP001241472">
    <property type="component" value="Unassembled WGS sequence"/>
</dbReference>
<feature type="region of interest" description="Disordered" evidence="1">
    <location>
        <begin position="137"/>
        <end position="157"/>
    </location>
</feature>
<organism evidence="2 3">
    <name type="scientific">Neorhizobium huautlense</name>
    <dbReference type="NCBI Taxonomy" id="67774"/>
    <lineage>
        <taxon>Bacteria</taxon>
        <taxon>Pseudomonadati</taxon>
        <taxon>Pseudomonadota</taxon>
        <taxon>Alphaproteobacteria</taxon>
        <taxon>Hyphomicrobiales</taxon>
        <taxon>Rhizobiaceae</taxon>
        <taxon>Rhizobium/Agrobacterium group</taxon>
        <taxon>Neorhizobium</taxon>
    </lineage>
</organism>
<sequence>MITTNKLLPCPFCWSTASLETGLTANVGGDEIQYVTCVSCSAQADPHDWQTRPDAPAPQEHATGLWRVFDADNGDCGIVTEGATSDEDAILYPVNVYRDTLVRIVDAHNYCLTTSTKTDREDTDLCALNSPSCGSLSDAAAAPQSQPQSTSSPGINVTGWALTDARGRVSNFTDSATDAQIWKDLGYVVKEYVDAATSSGGSPSEH</sequence>
<dbReference type="RefSeq" id="WP_306834403.1">
    <property type="nucleotide sequence ID" value="NZ_JAUSRF010000006.1"/>
</dbReference>
<evidence type="ECO:0000313" key="2">
    <source>
        <dbReference type="EMBL" id="MDP9837569.1"/>
    </source>
</evidence>
<comment type="caution">
    <text evidence="2">The sequence shown here is derived from an EMBL/GenBank/DDBJ whole genome shotgun (WGS) entry which is preliminary data.</text>
</comment>
<proteinExistence type="predicted"/>
<protein>
    <recommendedName>
        <fullName evidence="4">Restriction alleviation protein Lar</fullName>
    </recommendedName>
</protein>
<name>A0ABT9PSY7_9HYPH</name>
<evidence type="ECO:0008006" key="4">
    <source>
        <dbReference type="Google" id="ProtNLM"/>
    </source>
</evidence>